<dbReference type="Pfam" id="PF04183">
    <property type="entry name" value="IucA_IucC"/>
    <property type="match status" value="1"/>
</dbReference>
<dbReference type="Pfam" id="PF13523">
    <property type="entry name" value="Acetyltransf_8"/>
    <property type="match status" value="1"/>
</dbReference>
<accession>A0ABT3A759</accession>
<keyword evidence="4" id="KW-1185">Reference proteome</keyword>
<evidence type="ECO:0000313" key="3">
    <source>
        <dbReference type="EMBL" id="MCV2884417.1"/>
    </source>
</evidence>
<dbReference type="GO" id="GO:0016746">
    <property type="term" value="F:acyltransferase activity"/>
    <property type="evidence" value="ECO:0007669"/>
    <property type="project" value="UniProtKB-KW"/>
</dbReference>
<dbReference type="Gene3D" id="3.30.310.280">
    <property type="match status" value="1"/>
</dbReference>
<protein>
    <submittedName>
        <fullName evidence="3">GNAT family N-acetyltransferase</fullName>
        <ecNumber evidence="3">2.3.1.-</ecNumber>
    </submittedName>
</protein>
<dbReference type="InterPro" id="IPR019432">
    <property type="entry name" value="Acyltransferase_MbtK/IucB-like"/>
</dbReference>
<evidence type="ECO:0000256" key="1">
    <source>
        <dbReference type="ARBA" id="ARBA00004924"/>
    </source>
</evidence>
<comment type="pathway">
    <text evidence="1">Siderophore biosynthesis.</text>
</comment>
<dbReference type="SMART" id="SM01006">
    <property type="entry name" value="AlcB"/>
    <property type="match status" value="1"/>
</dbReference>
<dbReference type="Pfam" id="PF06276">
    <property type="entry name" value="FhuF"/>
    <property type="match status" value="1"/>
</dbReference>
<dbReference type="SUPFAM" id="SSF55729">
    <property type="entry name" value="Acyl-CoA N-acyltransferases (Nat)"/>
    <property type="match status" value="1"/>
</dbReference>
<proteinExistence type="predicted"/>
<dbReference type="Gene3D" id="1.10.510.40">
    <property type="match status" value="1"/>
</dbReference>
<gene>
    <name evidence="3" type="ORF">OE749_06895</name>
</gene>
<dbReference type="InterPro" id="IPR016181">
    <property type="entry name" value="Acyl_CoA_acyltransferase"/>
</dbReference>
<dbReference type="Gene3D" id="3.40.630.30">
    <property type="match status" value="1"/>
</dbReference>
<keyword evidence="3" id="KW-0012">Acyltransferase</keyword>
<dbReference type="EC" id="2.3.1.-" evidence="3"/>
<organism evidence="3 4">
    <name type="scientific">Fluctibacter corallii</name>
    <dbReference type="NCBI Taxonomy" id="2984329"/>
    <lineage>
        <taxon>Bacteria</taxon>
        <taxon>Pseudomonadati</taxon>
        <taxon>Pseudomonadota</taxon>
        <taxon>Gammaproteobacteria</taxon>
        <taxon>Alteromonadales</taxon>
        <taxon>Alteromonadaceae</taxon>
        <taxon>Fluctibacter</taxon>
    </lineage>
</organism>
<keyword evidence="3" id="KW-0808">Transferase</keyword>
<dbReference type="PANTHER" id="PTHR34384:SF6">
    <property type="entry name" value="STAPHYLOFERRIN B SYNTHASE"/>
    <property type="match status" value="1"/>
</dbReference>
<dbReference type="PANTHER" id="PTHR34384">
    <property type="entry name" value="L-2,3-DIAMINOPROPANOATE--CITRATE LIGASE"/>
    <property type="match status" value="1"/>
</dbReference>
<dbReference type="InterPro" id="IPR007310">
    <property type="entry name" value="Aerobactin_biosyn_IucA/IucC_N"/>
</dbReference>
<dbReference type="InterPro" id="IPR037455">
    <property type="entry name" value="LucA/IucC-like"/>
</dbReference>
<evidence type="ECO:0000313" key="4">
    <source>
        <dbReference type="Proteomes" id="UP001652504"/>
    </source>
</evidence>
<comment type="caution">
    <text evidence="3">The sequence shown here is derived from an EMBL/GenBank/DDBJ whole genome shotgun (WGS) entry which is preliminary data.</text>
</comment>
<sequence>MNTQFPDNYSSTLPYFGNCELLPFTPDDSECVWQWVRAEHAHFWGMQQHSLDEVRDFYLTLNQSTHSQAYLLYRDGKPIALTEIYSPDSDQVGKTYDVQSGDIGMHILLAPSTTREPNFSFHVMQFVMQALFSQRANLRVVVEPDVRNHKIHTLNKRVGFIHTKTIQMGEKQAYLGFCTRESFERAIAIEAKINQSQSNKSMLSTAEHLNDTHYAAATRALVRKMISEFCHERLLSPMHLSESTYALTFDGGEYQFNASQMLLAHWNIDSQSIVKIVKEEHGQVQIPLNAQHFVLEFADILGLNGLQLATYLEEVASTLASACFKRQHETLSSSELAQAEFQTLEAAMTEGHPVFIANNGRIGFSSNEYQQFAPECARPVRLLWIAVSNTVAEFTSSIVEQQSDLLANELDITLRDTFNQVLNTHNIHPDNVTLMPVHPWQWQHKLSLIFSSEIANKQIVLLGESDDYYQAQQSIRTFYNISHPSKHYVKVALSILNMGFMRGLSAKYMRVTPAINTWAHSLLSKDATLSECQFSLLQEHSTAGFTTDTFSHSAVGDTPYQKMLAALWRTSPSSLISNDEQLMTMAALLHKDYKGNSLLAALITRSPLSPAQWIQRYLNVYLTPILHCFYKYKLVFMPHGENLILRMHNSVPVGIFMKDIGEEVCLLNADIDLPDNISRICISMPEDIELLSIFTDIFDCIFRFMVEDLVNAGLMSEVQFWTLVSNIIEQYQQAHPELSERFQQYDIFTASFKHSCLNRLQLGNNKQMVDLTDPANSLKFAGELDNPLHLIRSQQFKEAS</sequence>
<dbReference type="InterPro" id="IPR022770">
    <property type="entry name" value="IucA/IucC-like_C"/>
</dbReference>
<evidence type="ECO:0000259" key="2">
    <source>
        <dbReference type="SMART" id="SM01006"/>
    </source>
</evidence>
<name>A0ABT3A759_9ALTE</name>
<dbReference type="RefSeq" id="WP_263711669.1">
    <property type="nucleotide sequence ID" value="NZ_JAOWKX010000003.1"/>
</dbReference>
<dbReference type="Gene3D" id="6.10.250.3370">
    <property type="match status" value="1"/>
</dbReference>
<reference evidence="3 4" key="1">
    <citation type="submission" date="2022-10" db="EMBL/GenBank/DDBJ databases">
        <title>Aestuariibacter sp. AA17 isolated from Montipora capitata coral fragment.</title>
        <authorList>
            <person name="Emsley S.A."/>
            <person name="Pfannmuller K.M."/>
            <person name="Loughran R.M."/>
            <person name="Shlafstein M."/>
            <person name="Papke E."/>
            <person name="Saw J.H."/>
            <person name="Ushijima B."/>
            <person name="Videau P."/>
        </authorList>
    </citation>
    <scope>NUCLEOTIDE SEQUENCE [LARGE SCALE GENOMIC DNA]</scope>
    <source>
        <strain evidence="3 4">AA17</strain>
    </source>
</reference>
<feature type="domain" description="Acyltransferase MbtK/IucB-like conserved" evidence="2">
    <location>
        <begin position="22"/>
        <end position="68"/>
    </location>
</feature>
<dbReference type="EMBL" id="JAOWKX010000003">
    <property type="protein sequence ID" value="MCV2884417.1"/>
    <property type="molecule type" value="Genomic_DNA"/>
</dbReference>
<dbReference type="Proteomes" id="UP001652504">
    <property type="component" value="Unassembled WGS sequence"/>
</dbReference>